<name>A0A8H7QGS3_9FUNG</name>
<organism evidence="1 2">
    <name type="scientific">Mucor saturninus</name>
    <dbReference type="NCBI Taxonomy" id="64648"/>
    <lineage>
        <taxon>Eukaryota</taxon>
        <taxon>Fungi</taxon>
        <taxon>Fungi incertae sedis</taxon>
        <taxon>Mucoromycota</taxon>
        <taxon>Mucoromycotina</taxon>
        <taxon>Mucoromycetes</taxon>
        <taxon>Mucorales</taxon>
        <taxon>Mucorineae</taxon>
        <taxon>Mucoraceae</taxon>
        <taxon>Mucor</taxon>
    </lineage>
</organism>
<accession>A0A8H7QGS3</accession>
<protein>
    <submittedName>
        <fullName evidence="1">Uncharacterized protein</fullName>
    </submittedName>
</protein>
<dbReference type="AlphaFoldDB" id="A0A8H7QGS3"/>
<keyword evidence="2" id="KW-1185">Reference proteome</keyword>
<dbReference type="OrthoDB" id="2404656at2759"/>
<reference evidence="1" key="1">
    <citation type="submission" date="2020-12" db="EMBL/GenBank/DDBJ databases">
        <title>Metabolic potential, ecology and presence of endohyphal bacteria is reflected in genomic diversity of Mucoromycotina.</title>
        <authorList>
            <person name="Muszewska A."/>
            <person name="Okrasinska A."/>
            <person name="Steczkiewicz K."/>
            <person name="Drgas O."/>
            <person name="Orlowska M."/>
            <person name="Perlinska-Lenart U."/>
            <person name="Aleksandrzak-Piekarczyk T."/>
            <person name="Szatraj K."/>
            <person name="Zielenkiewicz U."/>
            <person name="Pilsyk S."/>
            <person name="Malc E."/>
            <person name="Mieczkowski P."/>
            <person name="Kruszewska J.S."/>
            <person name="Biernat P."/>
            <person name="Pawlowska J."/>
        </authorList>
    </citation>
    <scope>NUCLEOTIDE SEQUENCE</scope>
    <source>
        <strain evidence="1">WA0000017839</strain>
    </source>
</reference>
<proteinExistence type="predicted"/>
<evidence type="ECO:0000313" key="1">
    <source>
        <dbReference type="EMBL" id="KAG2192494.1"/>
    </source>
</evidence>
<dbReference type="Proteomes" id="UP000603453">
    <property type="component" value="Unassembled WGS sequence"/>
</dbReference>
<comment type="caution">
    <text evidence="1">The sequence shown here is derived from an EMBL/GenBank/DDBJ whole genome shotgun (WGS) entry which is preliminary data.</text>
</comment>
<evidence type="ECO:0000313" key="2">
    <source>
        <dbReference type="Proteomes" id="UP000603453"/>
    </source>
</evidence>
<dbReference type="EMBL" id="JAEPRD010000288">
    <property type="protein sequence ID" value="KAG2192494.1"/>
    <property type="molecule type" value="Genomic_DNA"/>
</dbReference>
<sequence>MAWTQRSIDILGETVLFVKKGCFYEFKNYNAQCYGILSLWLISIGAVHKIQLPARADSNYLVDNVIFVSEFEQGAKDHYTCPSCWEYSPDPSWLKNHIKSHETQQETVYKVPIKIKKDTYHFRDATTSLQDSKRPKITKENIRALAPITTIVKPWNSELSSDLRRIASQQILDQANQVLLRQYPVAHNFLKEALDVELPNLPSHLWKFTPPKDIESHDATMVKIIQFLLTDFCSKCYRNPIYQPRTERTFWIDRVVPIFQVFGHHSQLLGFQWCEVSTDEQMEFIIDPDTWMRTAGTKYHDGLGYDLDFQSRLIMEGSSKSTAREDIEHTQEDTIKNLHFSIEILNSFIRRNSTASYSSLCSVVVFSIQCVCKTITLTETKLDNCNIGSYTQKEVRSSTIPVTFNNRASWVHVFELISYLHKSLLEQQSLFEKIGKGSAGLIPVDDADRGLNVLSAE</sequence>
<gene>
    <name evidence="1" type="ORF">INT47_009693</name>
</gene>